<dbReference type="InterPro" id="IPR003593">
    <property type="entry name" value="AAA+_ATPase"/>
</dbReference>
<dbReference type="GO" id="GO:0005886">
    <property type="term" value="C:plasma membrane"/>
    <property type="evidence" value="ECO:0007669"/>
    <property type="project" value="UniProtKB-SubCell"/>
</dbReference>
<gene>
    <name evidence="10" type="primary">ftsY</name>
    <name evidence="13" type="ORF">CSA25_02900</name>
</gene>
<keyword evidence="5 10" id="KW-0342">GTP-binding</keyword>
<dbReference type="InterPro" id="IPR042101">
    <property type="entry name" value="SRP54_N_sf"/>
</dbReference>
<evidence type="ECO:0000256" key="5">
    <source>
        <dbReference type="ARBA" id="ARBA00023134"/>
    </source>
</evidence>
<evidence type="ECO:0000256" key="4">
    <source>
        <dbReference type="ARBA" id="ARBA00022801"/>
    </source>
</evidence>
<dbReference type="SMART" id="SM00962">
    <property type="entry name" value="SRP54"/>
    <property type="match status" value="1"/>
</dbReference>
<dbReference type="EC" id="3.6.5.4" evidence="10"/>
<evidence type="ECO:0000256" key="7">
    <source>
        <dbReference type="ARBA" id="ARBA00023170"/>
    </source>
</evidence>
<keyword evidence="4 10" id="KW-0378">Hydrolase</keyword>
<dbReference type="PANTHER" id="PTHR43134">
    <property type="entry name" value="SIGNAL RECOGNITION PARTICLE RECEPTOR SUBUNIT ALPHA"/>
    <property type="match status" value="1"/>
</dbReference>
<evidence type="ECO:0000313" key="13">
    <source>
        <dbReference type="EMBL" id="PIE62918.1"/>
    </source>
</evidence>
<dbReference type="GO" id="GO:0006614">
    <property type="term" value="P:SRP-dependent cotranslational protein targeting to membrane"/>
    <property type="evidence" value="ECO:0007669"/>
    <property type="project" value="InterPro"/>
</dbReference>
<feature type="domain" description="SRP54-type proteins GTP-binding" evidence="12">
    <location>
        <begin position="381"/>
        <end position="394"/>
    </location>
</feature>
<keyword evidence="7 10" id="KW-0675">Receptor</keyword>
<dbReference type="SUPFAM" id="SSF47364">
    <property type="entry name" value="Domain of the SRP/SRP receptor G-proteins"/>
    <property type="match status" value="1"/>
</dbReference>
<name>A0A2G6MS36_9BACT</name>
<dbReference type="AlphaFoldDB" id="A0A2G6MS36"/>
<keyword evidence="2 10" id="KW-0963">Cytoplasm</keyword>
<dbReference type="FunFam" id="1.20.120.140:FF:000002">
    <property type="entry name" value="Signal recognition particle receptor FtsY"/>
    <property type="match status" value="1"/>
</dbReference>
<dbReference type="SMART" id="SM00963">
    <property type="entry name" value="SRP54_N"/>
    <property type="match status" value="1"/>
</dbReference>
<evidence type="ECO:0000256" key="6">
    <source>
        <dbReference type="ARBA" id="ARBA00023136"/>
    </source>
</evidence>
<dbReference type="InterPro" id="IPR027417">
    <property type="entry name" value="P-loop_NTPase"/>
</dbReference>
<dbReference type="InterPro" id="IPR013822">
    <property type="entry name" value="Signal_recog_particl_SRP54_hlx"/>
</dbReference>
<comment type="subunit">
    <text evidence="10">Part of the signal recognition particle protein translocation system, which is composed of SRP and FtsY.</text>
</comment>
<dbReference type="CDD" id="cd17874">
    <property type="entry name" value="FtsY"/>
    <property type="match status" value="1"/>
</dbReference>
<dbReference type="FunFam" id="3.40.50.300:FF:000053">
    <property type="entry name" value="Signal recognition particle receptor FtsY"/>
    <property type="match status" value="1"/>
</dbReference>
<evidence type="ECO:0000256" key="9">
    <source>
        <dbReference type="ARBA" id="ARBA00053570"/>
    </source>
</evidence>
<feature type="binding site" evidence="10">
    <location>
        <begin position="360"/>
        <end position="363"/>
    </location>
    <ligand>
        <name>GTP</name>
        <dbReference type="ChEBI" id="CHEBI:37565"/>
    </ligand>
</feature>
<dbReference type="GO" id="GO:0005047">
    <property type="term" value="F:signal recognition particle binding"/>
    <property type="evidence" value="ECO:0007669"/>
    <property type="project" value="TreeGrafter"/>
</dbReference>
<comment type="function">
    <text evidence="9">Involved in targeting and insertion of nascent membrane proteins into the cytoplasmic membrane. Acts as a receptor for the complex formed by the signal recognition particle (SRP) and the ribosome-nascent chain (RNC). Interaction with SRP-RNC leads to the transfer of the RNC complex to the Sec translocase for insertion into the membrane, the hydrolysis of GTP by both Ffh and FtsY, and the dissociation of the SRP-FtsY complex into the individual components.</text>
</comment>
<dbReference type="PANTHER" id="PTHR43134:SF1">
    <property type="entry name" value="SIGNAL RECOGNITION PARTICLE RECEPTOR SUBUNIT ALPHA"/>
    <property type="match status" value="1"/>
</dbReference>
<dbReference type="InterPro" id="IPR036225">
    <property type="entry name" value="SRP/SRP_N"/>
</dbReference>
<feature type="binding site" evidence="10">
    <location>
        <begin position="296"/>
        <end position="300"/>
    </location>
    <ligand>
        <name>GTP</name>
        <dbReference type="ChEBI" id="CHEBI:37565"/>
    </ligand>
</feature>
<dbReference type="SMART" id="SM00382">
    <property type="entry name" value="AAA"/>
    <property type="match status" value="1"/>
</dbReference>
<dbReference type="EMBL" id="PDTI01000025">
    <property type="protein sequence ID" value="PIE62918.1"/>
    <property type="molecule type" value="Genomic_DNA"/>
</dbReference>
<comment type="similarity">
    <text evidence="10">Belongs to the GTP-binding SRP family. FtsY subfamily.</text>
</comment>
<reference evidence="13 14" key="1">
    <citation type="submission" date="2017-10" db="EMBL/GenBank/DDBJ databases">
        <title>Novel microbial diversity and functional potential in the marine mammal oral microbiome.</title>
        <authorList>
            <person name="Dudek N.K."/>
            <person name="Sun C.L."/>
            <person name="Burstein D."/>
            <person name="Kantor R.S."/>
            <person name="Aliaga Goltsman D.S."/>
            <person name="Bik E.M."/>
            <person name="Thomas B.C."/>
            <person name="Banfield J.F."/>
            <person name="Relman D.A."/>
        </authorList>
    </citation>
    <scope>NUCLEOTIDE SEQUENCE [LARGE SCALE GENOMIC DNA]</scope>
    <source>
        <strain evidence="13">DOLJORAL78_47_202</strain>
    </source>
</reference>
<protein>
    <recommendedName>
        <fullName evidence="10">Signal recognition particle receptor FtsY</fullName>
        <shortName evidence="10">SRP receptor</shortName>
        <ecNumber evidence="10">3.6.5.4</ecNumber>
    </recommendedName>
</protein>
<dbReference type="GO" id="GO:0005737">
    <property type="term" value="C:cytoplasm"/>
    <property type="evidence" value="ECO:0007669"/>
    <property type="project" value="UniProtKB-SubCell"/>
</dbReference>
<accession>A0A2G6MS36</accession>
<dbReference type="GO" id="GO:0005525">
    <property type="term" value="F:GTP binding"/>
    <property type="evidence" value="ECO:0007669"/>
    <property type="project" value="UniProtKB-UniRule"/>
</dbReference>
<dbReference type="Proteomes" id="UP000231203">
    <property type="component" value="Unassembled WGS sequence"/>
</dbReference>
<comment type="subcellular location">
    <subcellularLocation>
        <location evidence="10">Cell membrane</location>
        <topology evidence="10">Peripheral membrane protein</topology>
        <orientation evidence="10">Cytoplasmic side</orientation>
    </subcellularLocation>
    <subcellularLocation>
        <location evidence="10">Cytoplasm</location>
    </subcellularLocation>
</comment>
<keyword evidence="6 10" id="KW-0472">Membrane</keyword>
<dbReference type="Gene3D" id="3.40.50.300">
    <property type="entry name" value="P-loop containing nucleotide triphosphate hydrolases"/>
    <property type="match status" value="1"/>
</dbReference>
<dbReference type="PROSITE" id="PS00300">
    <property type="entry name" value="SRP54"/>
    <property type="match status" value="1"/>
</dbReference>
<evidence type="ECO:0000256" key="11">
    <source>
        <dbReference type="SAM" id="MobiDB-lite"/>
    </source>
</evidence>
<comment type="caution">
    <text evidence="13">The sequence shown here is derived from an EMBL/GenBank/DDBJ whole genome shotgun (WGS) entry which is preliminary data.</text>
</comment>
<keyword evidence="3 10" id="KW-0547">Nucleotide-binding</keyword>
<proteinExistence type="inferred from homology"/>
<evidence type="ECO:0000256" key="8">
    <source>
        <dbReference type="ARBA" id="ARBA00048027"/>
    </source>
</evidence>
<dbReference type="Gene3D" id="1.20.120.140">
    <property type="entry name" value="Signal recognition particle SRP54, nucleotide-binding domain"/>
    <property type="match status" value="1"/>
</dbReference>
<evidence type="ECO:0000256" key="2">
    <source>
        <dbReference type="ARBA" id="ARBA00022490"/>
    </source>
</evidence>
<dbReference type="InterPro" id="IPR004390">
    <property type="entry name" value="SR_rcpt_FtsY"/>
</dbReference>
<evidence type="ECO:0000259" key="12">
    <source>
        <dbReference type="PROSITE" id="PS00300"/>
    </source>
</evidence>
<feature type="compositionally biased region" description="Polar residues" evidence="11">
    <location>
        <begin position="31"/>
        <end position="40"/>
    </location>
</feature>
<dbReference type="GO" id="GO:0003924">
    <property type="term" value="F:GTPase activity"/>
    <property type="evidence" value="ECO:0007669"/>
    <property type="project" value="UniProtKB-UniRule"/>
</dbReference>
<comment type="catalytic activity">
    <reaction evidence="8 10">
        <text>GTP + H2O = GDP + phosphate + H(+)</text>
        <dbReference type="Rhea" id="RHEA:19669"/>
        <dbReference type="ChEBI" id="CHEBI:15377"/>
        <dbReference type="ChEBI" id="CHEBI:15378"/>
        <dbReference type="ChEBI" id="CHEBI:37565"/>
        <dbReference type="ChEBI" id="CHEBI:43474"/>
        <dbReference type="ChEBI" id="CHEBI:58189"/>
        <dbReference type="EC" id="3.6.5.4"/>
    </reaction>
</comment>
<evidence type="ECO:0000256" key="10">
    <source>
        <dbReference type="HAMAP-Rule" id="MF_00920"/>
    </source>
</evidence>
<dbReference type="InterPro" id="IPR000897">
    <property type="entry name" value="SRP54_GTPase_dom"/>
</dbReference>
<feature type="region of interest" description="Disordered" evidence="11">
    <location>
        <begin position="1"/>
        <end position="73"/>
    </location>
</feature>
<evidence type="ECO:0000313" key="14">
    <source>
        <dbReference type="Proteomes" id="UP000231203"/>
    </source>
</evidence>
<dbReference type="Pfam" id="PF00448">
    <property type="entry name" value="SRP54"/>
    <property type="match status" value="1"/>
</dbReference>
<dbReference type="SUPFAM" id="SSF52540">
    <property type="entry name" value="P-loop containing nucleoside triphosphate hydrolases"/>
    <property type="match status" value="1"/>
</dbReference>
<evidence type="ECO:0000256" key="3">
    <source>
        <dbReference type="ARBA" id="ARBA00022741"/>
    </source>
</evidence>
<evidence type="ECO:0000256" key="1">
    <source>
        <dbReference type="ARBA" id="ARBA00022475"/>
    </source>
</evidence>
<organism evidence="13 14">
    <name type="scientific">Desulfobacter postgatei</name>
    <dbReference type="NCBI Taxonomy" id="2293"/>
    <lineage>
        <taxon>Bacteria</taxon>
        <taxon>Pseudomonadati</taxon>
        <taxon>Thermodesulfobacteriota</taxon>
        <taxon>Desulfobacteria</taxon>
        <taxon>Desulfobacterales</taxon>
        <taxon>Desulfobacteraceae</taxon>
        <taxon>Desulfobacter</taxon>
    </lineage>
</organism>
<dbReference type="NCBIfam" id="TIGR00064">
    <property type="entry name" value="ftsY"/>
    <property type="match status" value="1"/>
</dbReference>
<feature type="binding site" evidence="10">
    <location>
        <begin position="214"/>
        <end position="221"/>
    </location>
    <ligand>
        <name>GTP</name>
        <dbReference type="ChEBI" id="CHEBI:37565"/>
    </ligand>
</feature>
<dbReference type="Pfam" id="PF02881">
    <property type="entry name" value="SRP54_N"/>
    <property type="match status" value="1"/>
</dbReference>
<keyword evidence="1 10" id="KW-1003">Cell membrane</keyword>
<sequence length="409" mass="44228">MAFSFFKKSSPGAQTVSEKNRPEEELFSPVFSLQSGSKSDLNPDMEPALQSDESEAAKEGVQETPVFPEPDIEADPIQEFDTAREPDTEQDAAQTGAPVQEEVEMKEGTGLLSKLKSGLAKTRTVLNTDVTELFSSGKAINDNLFDELEERLVTSDLGIEITMEIMERVKKKSRGLSTGDQLRQVIKEQLFTFFHEPAPCALSTPKPYVIMMVGVNGTGKTTTLGKLAMKYNAAGKKVLIAAADTFRAAAIEQVEIWAQRAGADIVRHKEGADPAAVAYDAVEAAMARGADVVLIDTAGRLHTQKNLMEELKKIKRSVDKKYRGAPHDVMMVIDATTGQNALSQAEIFHKAVGLTQISVSKLDGTAKGGIVAAVSSAMALPIAYIGVGEAIDDLQEFDAKRFINALFDD</sequence>
<dbReference type="HAMAP" id="MF_00920">
    <property type="entry name" value="FtsY"/>
    <property type="match status" value="1"/>
</dbReference>